<reference evidence="12 13" key="2">
    <citation type="submission" date="2021-10" db="EMBL/GenBank/DDBJ databases">
        <authorList>
            <person name="Piombo E."/>
        </authorList>
    </citation>
    <scope>NUCLEOTIDE SEQUENCE [LARGE SCALE GENOMIC DNA]</scope>
</reference>
<dbReference type="EMBL" id="CABFOC020000082">
    <property type="protein sequence ID" value="CAH0058122.1"/>
    <property type="molecule type" value="Genomic_DNA"/>
</dbReference>
<dbReference type="InterPro" id="IPR014001">
    <property type="entry name" value="Helicase_ATP-bd"/>
</dbReference>
<dbReference type="InterPro" id="IPR050628">
    <property type="entry name" value="SNF2_RAD54_helicase_TF"/>
</dbReference>
<dbReference type="CDD" id="cd18793">
    <property type="entry name" value="SF2_C_SNF"/>
    <property type="match status" value="1"/>
</dbReference>
<dbReference type="InterPro" id="IPR049730">
    <property type="entry name" value="SNF2/RAD54-like_C"/>
</dbReference>
<feature type="domain" description="Helicase C-terminal" evidence="11">
    <location>
        <begin position="840"/>
        <end position="996"/>
    </location>
</feature>
<dbReference type="SMART" id="SM00487">
    <property type="entry name" value="DEXDc"/>
    <property type="match status" value="1"/>
</dbReference>
<dbReference type="SUPFAM" id="SSF52540">
    <property type="entry name" value="P-loop containing nucleoside triphosphate hydrolases"/>
    <property type="match status" value="2"/>
</dbReference>
<evidence type="ECO:0000313" key="12">
    <source>
        <dbReference type="EMBL" id="CAH0058122.1"/>
    </source>
</evidence>
<dbReference type="InterPro" id="IPR000330">
    <property type="entry name" value="SNF2_N"/>
</dbReference>
<sequence>MSRALQQLLNPVDDEDDLTVDGPFRPNEFVNNVAINHADFLGAGNSYGGEFFNDVPIFQGDFLSDVSSSTMVDPEFSQQSDTTTMGSETEYSLDADLLEWQNTVLLQENLQENLHHSLDWPQPSFVPQQISQASSLSPMSDQYATQSVAQVDDVDTVVCYGMLHSIDIKLVGDLSSIDVGLRASESIYQRFELSNEQDNIIIRFPGNRDKFGYLRSAETKTISQVLSHRVTFEPVALKAALREVIGRVHKPADAMVKLDINVYGPRQESSRVSDTLSRGKLWLQRPDHSREGVIYENPHFLKLKINGDRERTLLPVEHVVGSVAPRRSVREEQLRKLVEEVYQSVDNSRELERVDGGARVTQKLLRHQQEALAFMLERESGHIAERYRLWREVTLEGKVEYQHKITKARRSIRPEESGGGILADEMGMGKSLSILALAMKTLDDGQQWADELNIGPVGKKPIKHSRSTLIVVSSGLLITNWETEITSHLQAGLKVIVYHGRRREKDVDNIQDSDIVLTTYSTLAVEYQRKKVEPSILHLIGWYRVVLDEAHIIRRPSGTFYHSCSELSAHSRWCLTGTPIQNKLADIGTLFSFIRAEPFNKAATFRRWIDIAFEHTADDPKHVKNRLVMLLEAFCLRRTKERLELPNVRQDIRWLDFSPEERTQYDSTQRILMRSIKQRVGETEKGSKFGLFQANLQLRILCNHGTFQKPFSWQRRIYQDEREAKGCALGRDEEIKCSVCQQPMPVVGSSWLGNMFEDHCSHVLCSECIQESTMPDSGLQIRRCPVCVEWRRPQTVEGIGSEVAANGESGDIDMTDGPVRRTSIGDDHDYYFSSEGHSTKMKKLVEDVAKDLWETKSIIFSCWTRTLYLVSRHLHKANIPFLCIDGNCPLQKRQENLEMFEKSNEKPVLIMTTGTGAFGLNLTCANRIFIVELQWNPSVEYQAIARAIRFGQKSEVQVMRYIIRHTVEEEMRKQQQWKKQLATFGFDEPVDEMDVEEQQP</sequence>
<name>A0A9N9ZMF0_9HYPO</name>
<evidence type="ECO:0000259" key="10">
    <source>
        <dbReference type="PROSITE" id="PS51192"/>
    </source>
</evidence>
<dbReference type="Pfam" id="PF00176">
    <property type="entry name" value="SNF2-rel_dom"/>
    <property type="match status" value="1"/>
</dbReference>
<evidence type="ECO:0000313" key="13">
    <source>
        <dbReference type="Proteomes" id="UP000775872"/>
    </source>
</evidence>
<dbReference type="OrthoDB" id="448448at2759"/>
<evidence type="ECO:0000256" key="7">
    <source>
        <dbReference type="PROSITE-ProRule" id="PRU00175"/>
    </source>
</evidence>
<keyword evidence="4" id="KW-0378">Hydrolase</keyword>
<feature type="domain" description="Helicase ATP-binding" evidence="10">
    <location>
        <begin position="411"/>
        <end position="597"/>
    </location>
</feature>
<keyword evidence="5" id="KW-0862">Zinc</keyword>
<dbReference type="GO" id="GO:0016787">
    <property type="term" value="F:hydrolase activity"/>
    <property type="evidence" value="ECO:0007669"/>
    <property type="project" value="UniProtKB-KW"/>
</dbReference>
<dbReference type="SMART" id="SM00490">
    <property type="entry name" value="HELICc"/>
    <property type="match status" value="1"/>
</dbReference>
<evidence type="ECO:0000259" key="9">
    <source>
        <dbReference type="PROSITE" id="PS50089"/>
    </source>
</evidence>
<comment type="caution">
    <text evidence="12">The sequence shown here is derived from an EMBL/GenBank/DDBJ whole genome shotgun (WGS) entry which is preliminary data.</text>
</comment>
<dbReference type="AlphaFoldDB" id="A0A9N9ZMF0"/>
<organism evidence="12 13">
    <name type="scientific">Clonostachys solani</name>
    <dbReference type="NCBI Taxonomy" id="160281"/>
    <lineage>
        <taxon>Eukaryota</taxon>
        <taxon>Fungi</taxon>
        <taxon>Dikarya</taxon>
        <taxon>Ascomycota</taxon>
        <taxon>Pezizomycotina</taxon>
        <taxon>Sordariomycetes</taxon>
        <taxon>Hypocreomycetidae</taxon>
        <taxon>Hypocreales</taxon>
        <taxon>Bionectriaceae</taxon>
        <taxon>Clonostachys</taxon>
    </lineage>
</organism>
<keyword evidence="13" id="KW-1185">Reference proteome</keyword>
<keyword evidence="6" id="KW-0067">ATP-binding</keyword>
<feature type="region of interest" description="Disordered" evidence="8">
    <location>
        <begin position="1"/>
        <end position="20"/>
    </location>
</feature>
<evidence type="ECO:0000256" key="2">
    <source>
        <dbReference type="ARBA" id="ARBA00022741"/>
    </source>
</evidence>
<dbReference type="InterPro" id="IPR001841">
    <property type="entry name" value="Znf_RING"/>
</dbReference>
<evidence type="ECO:0000256" key="4">
    <source>
        <dbReference type="ARBA" id="ARBA00022801"/>
    </source>
</evidence>
<keyword evidence="2" id="KW-0547">Nucleotide-binding</keyword>
<reference evidence="13" key="1">
    <citation type="submission" date="2019-06" db="EMBL/GenBank/DDBJ databases">
        <authorList>
            <person name="Broberg M."/>
        </authorList>
    </citation>
    <scope>NUCLEOTIDE SEQUENCE [LARGE SCALE GENOMIC DNA]</scope>
</reference>
<dbReference type="InterPro" id="IPR027417">
    <property type="entry name" value="P-loop_NTPase"/>
</dbReference>
<dbReference type="Gene3D" id="3.40.50.300">
    <property type="entry name" value="P-loop containing nucleotide triphosphate hydrolases"/>
    <property type="match status" value="1"/>
</dbReference>
<evidence type="ECO:0000256" key="1">
    <source>
        <dbReference type="ARBA" id="ARBA00022723"/>
    </source>
</evidence>
<dbReference type="InterPro" id="IPR038718">
    <property type="entry name" value="SNF2-like_sf"/>
</dbReference>
<dbReference type="GO" id="GO:0005634">
    <property type="term" value="C:nucleus"/>
    <property type="evidence" value="ECO:0007669"/>
    <property type="project" value="TreeGrafter"/>
</dbReference>
<dbReference type="SMART" id="SM00184">
    <property type="entry name" value="RING"/>
    <property type="match status" value="1"/>
</dbReference>
<evidence type="ECO:0000256" key="3">
    <source>
        <dbReference type="ARBA" id="ARBA00022771"/>
    </source>
</evidence>
<dbReference type="InterPro" id="IPR001650">
    <property type="entry name" value="Helicase_C-like"/>
</dbReference>
<gene>
    <name evidence="12" type="ORF">CSOL1703_00008600</name>
</gene>
<dbReference type="PANTHER" id="PTHR45626:SF52">
    <property type="entry name" value="SINGLE-STRANDED DNA-DEPENDENT ATPASE (EUROFUNG)"/>
    <property type="match status" value="1"/>
</dbReference>
<evidence type="ECO:0000256" key="8">
    <source>
        <dbReference type="SAM" id="MobiDB-lite"/>
    </source>
</evidence>
<keyword evidence="3 7" id="KW-0863">Zinc-finger</keyword>
<evidence type="ECO:0000259" key="11">
    <source>
        <dbReference type="PROSITE" id="PS51194"/>
    </source>
</evidence>
<evidence type="ECO:0000256" key="6">
    <source>
        <dbReference type="ARBA" id="ARBA00022840"/>
    </source>
</evidence>
<dbReference type="PROSITE" id="PS51192">
    <property type="entry name" value="HELICASE_ATP_BIND_1"/>
    <property type="match status" value="1"/>
</dbReference>
<dbReference type="InterPro" id="IPR017907">
    <property type="entry name" value="Znf_RING_CS"/>
</dbReference>
<dbReference type="SUPFAM" id="SSF57850">
    <property type="entry name" value="RING/U-box"/>
    <property type="match status" value="1"/>
</dbReference>
<dbReference type="PANTHER" id="PTHR45626">
    <property type="entry name" value="TRANSCRIPTION TERMINATION FACTOR 2-RELATED"/>
    <property type="match status" value="1"/>
</dbReference>
<dbReference type="GO" id="GO:0005524">
    <property type="term" value="F:ATP binding"/>
    <property type="evidence" value="ECO:0007669"/>
    <property type="project" value="UniProtKB-KW"/>
</dbReference>
<dbReference type="Gene3D" id="3.40.50.10810">
    <property type="entry name" value="Tandem AAA-ATPase domain"/>
    <property type="match status" value="1"/>
</dbReference>
<dbReference type="CDD" id="cd18008">
    <property type="entry name" value="DEXDc_SHPRH-like"/>
    <property type="match status" value="1"/>
</dbReference>
<dbReference type="Proteomes" id="UP000775872">
    <property type="component" value="Unassembled WGS sequence"/>
</dbReference>
<proteinExistence type="predicted"/>
<evidence type="ECO:0000256" key="5">
    <source>
        <dbReference type="ARBA" id="ARBA00022833"/>
    </source>
</evidence>
<dbReference type="GO" id="GO:0006281">
    <property type="term" value="P:DNA repair"/>
    <property type="evidence" value="ECO:0007669"/>
    <property type="project" value="TreeGrafter"/>
</dbReference>
<dbReference type="Pfam" id="PF00271">
    <property type="entry name" value="Helicase_C"/>
    <property type="match status" value="1"/>
</dbReference>
<feature type="domain" description="RING-type" evidence="9">
    <location>
        <begin position="737"/>
        <end position="787"/>
    </location>
</feature>
<dbReference type="PROSITE" id="PS50089">
    <property type="entry name" value="ZF_RING_2"/>
    <property type="match status" value="1"/>
</dbReference>
<dbReference type="GO" id="GO:0008270">
    <property type="term" value="F:zinc ion binding"/>
    <property type="evidence" value="ECO:0007669"/>
    <property type="project" value="UniProtKB-KW"/>
</dbReference>
<dbReference type="PROSITE" id="PS51194">
    <property type="entry name" value="HELICASE_CTER"/>
    <property type="match status" value="1"/>
</dbReference>
<keyword evidence="1" id="KW-0479">Metal-binding</keyword>
<dbReference type="PROSITE" id="PS00518">
    <property type="entry name" value="ZF_RING_1"/>
    <property type="match status" value="1"/>
</dbReference>
<protein>
    <submittedName>
        <fullName evidence="12">Uncharacterized protein</fullName>
    </submittedName>
</protein>
<accession>A0A9N9ZMF0</accession>
<dbReference type="GO" id="GO:0008094">
    <property type="term" value="F:ATP-dependent activity, acting on DNA"/>
    <property type="evidence" value="ECO:0007669"/>
    <property type="project" value="TreeGrafter"/>
</dbReference>